<evidence type="ECO:0000256" key="1">
    <source>
        <dbReference type="SAM" id="MobiDB-lite"/>
    </source>
</evidence>
<name>A0A7R9M626_9ACAR</name>
<feature type="region of interest" description="Disordered" evidence="1">
    <location>
        <begin position="120"/>
        <end position="139"/>
    </location>
</feature>
<reference evidence="2" key="1">
    <citation type="submission" date="2020-11" db="EMBL/GenBank/DDBJ databases">
        <authorList>
            <person name="Tran Van P."/>
        </authorList>
    </citation>
    <scope>NUCLEOTIDE SEQUENCE</scope>
</reference>
<dbReference type="EMBL" id="CAJPVJ010007733">
    <property type="protein sequence ID" value="CAG2171451.1"/>
    <property type="molecule type" value="Genomic_DNA"/>
</dbReference>
<evidence type="ECO:0000313" key="2">
    <source>
        <dbReference type="EMBL" id="CAD7654264.1"/>
    </source>
</evidence>
<feature type="region of interest" description="Disordered" evidence="1">
    <location>
        <begin position="1"/>
        <end position="21"/>
    </location>
</feature>
<sequence>MKIMSGDRWSSGDRPSDPWLSATGDAHCVHSSDTEMRFNDNFVPQLSPIDDQMPRKPLPDSQQYIQSLVAIRVWTYEMLEKKLAKLKGQTSAEMSSKEMMSSLSAKRDAILEQLLHSTSDCRMSGDDDSSGGGGGVGGNQSSIVQYVERRLFPQMQALTDEELQRLLQCDVLEKVVNTRDTDP</sequence>
<organism evidence="2">
    <name type="scientific">Oppiella nova</name>
    <dbReference type="NCBI Taxonomy" id="334625"/>
    <lineage>
        <taxon>Eukaryota</taxon>
        <taxon>Metazoa</taxon>
        <taxon>Ecdysozoa</taxon>
        <taxon>Arthropoda</taxon>
        <taxon>Chelicerata</taxon>
        <taxon>Arachnida</taxon>
        <taxon>Acari</taxon>
        <taxon>Acariformes</taxon>
        <taxon>Sarcoptiformes</taxon>
        <taxon>Oribatida</taxon>
        <taxon>Brachypylina</taxon>
        <taxon>Oppioidea</taxon>
        <taxon>Oppiidae</taxon>
        <taxon>Oppiella</taxon>
    </lineage>
</organism>
<keyword evidence="3" id="KW-1185">Reference proteome</keyword>
<protein>
    <submittedName>
        <fullName evidence="2">Uncharacterized protein</fullName>
    </submittedName>
</protein>
<proteinExistence type="predicted"/>
<dbReference type="Proteomes" id="UP000728032">
    <property type="component" value="Unassembled WGS sequence"/>
</dbReference>
<dbReference type="EMBL" id="OC922558">
    <property type="protein sequence ID" value="CAD7654264.1"/>
    <property type="molecule type" value="Genomic_DNA"/>
</dbReference>
<dbReference type="OrthoDB" id="5982503at2759"/>
<dbReference type="AlphaFoldDB" id="A0A7R9M626"/>
<gene>
    <name evidence="2" type="ORF">ONB1V03_LOCUS10913</name>
</gene>
<dbReference type="InterPro" id="IPR028039">
    <property type="entry name" value="CCDC32"/>
</dbReference>
<dbReference type="Pfam" id="PF14989">
    <property type="entry name" value="CCDC32"/>
    <property type="match status" value="1"/>
</dbReference>
<accession>A0A7R9M626</accession>
<dbReference type="GO" id="GO:0044782">
    <property type="term" value="P:cilium organization"/>
    <property type="evidence" value="ECO:0007669"/>
    <property type="project" value="TreeGrafter"/>
</dbReference>
<evidence type="ECO:0000313" key="3">
    <source>
        <dbReference type="Proteomes" id="UP000728032"/>
    </source>
</evidence>
<dbReference type="PANTHER" id="PTHR31800">
    <property type="entry name" value="COILED-COIL DOMAIN-CONTAINING PROTEIN 32"/>
    <property type="match status" value="1"/>
</dbReference>
<dbReference type="PANTHER" id="PTHR31800:SF1">
    <property type="entry name" value="COILED-COIL DOMAIN-CONTAINING PROTEIN 32"/>
    <property type="match status" value="1"/>
</dbReference>